<feature type="transmembrane region" description="Helical" evidence="1">
    <location>
        <begin position="122"/>
        <end position="146"/>
    </location>
</feature>
<keyword evidence="1" id="KW-1133">Transmembrane helix</keyword>
<feature type="transmembrane region" description="Helical" evidence="1">
    <location>
        <begin position="50"/>
        <end position="71"/>
    </location>
</feature>
<dbReference type="EMBL" id="JACAZI010000025">
    <property type="protein sequence ID" value="KAF7335039.1"/>
    <property type="molecule type" value="Genomic_DNA"/>
</dbReference>
<dbReference type="AlphaFoldDB" id="A0A8H6X6C7"/>
<proteinExistence type="predicted"/>
<name>A0A8H6X6C7_9AGAR</name>
<dbReference type="PANTHER" id="PTHR40465">
    <property type="entry name" value="CHROMOSOME 1, WHOLE GENOME SHOTGUN SEQUENCE"/>
    <property type="match status" value="1"/>
</dbReference>
<keyword evidence="4" id="KW-1185">Reference proteome</keyword>
<protein>
    <recommendedName>
        <fullName evidence="2">DUF6534 domain-containing protein</fullName>
    </recommendedName>
</protein>
<sequence length="223" mass="24523">MDPVTSFNPNPSLGALQIGVLISCVLFGVTTTQAYIYYTRFPQDSRKIKALVVSVWIFEAAHAICVGDGLYDYTISNYGNAERLSGALPKSLFASLLFGGVIAASVQGFFTWRTYTFSNKLFISLLISVMISVRLIGGIVLAVMGFRMTLLAPFEKKWGSLFTALFIISATNDLTITTTLVIFLRNKRHVAHERTMALIDKLIKWTIETALLTSAASMITLAC</sequence>
<dbReference type="PANTHER" id="PTHR40465:SF1">
    <property type="entry name" value="DUF6534 DOMAIN-CONTAINING PROTEIN"/>
    <property type="match status" value="1"/>
</dbReference>
<dbReference type="Proteomes" id="UP000620124">
    <property type="component" value="Unassembled WGS sequence"/>
</dbReference>
<dbReference type="OrthoDB" id="2535105at2759"/>
<evidence type="ECO:0000259" key="2">
    <source>
        <dbReference type="Pfam" id="PF20152"/>
    </source>
</evidence>
<dbReference type="InterPro" id="IPR045339">
    <property type="entry name" value="DUF6534"/>
</dbReference>
<evidence type="ECO:0000313" key="3">
    <source>
        <dbReference type="EMBL" id="KAF7335039.1"/>
    </source>
</evidence>
<dbReference type="Pfam" id="PF20152">
    <property type="entry name" value="DUF6534"/>
    <property type="match status" value="1"/>
</dbReference>
<feature type="transmembrane region" description="Helical" evidence="1">
    <location>
        <begin position="91"/>
        <end position="110"/>
    </location>
</feature>
<accession>A0A8H6X6C7</accession>
<keyword evidence="1" id="KW-0812">Transmembrane</keyword>
<keyword evidence="1" id="KW-0472">Membrane</keyword>
<evidence type="ECO:0000313" key="4">
    <source>
        <dbReference type="Proteomes" id="UP000620124"/>
    </source>
</evidence>
<feature type="transmembrane region" description="Helical" evidence="1">
    <location>
        <begin position="158"/>
        <end position="184"/>
    </location>
</feature>
<feature type="domain" description="DUF6534" evidence="2">
    <location>
        <begin position="169"/>
        <end position="219"/>
    </location>
</feature>
<gene>
    <name evidence="3" type="ORF">MVEN_02254200</name>
</gene>
<comment type="caution">
    <text evidence="3">The sequence shown here is derived from an EMBL/GenBank/DDBJ whole genome shotgun (WGS) entry which is preliminary data.</text>
</comment>
<evidence type="ECO:0000256" key="1">
    <source>
        <dbReference type="SAM" id="Phobius"/>
    </source>
</evidence>
<feature type="transmembrane region" description="Helical" evidence="1">
    <location>
        <begin position="15"/>
        <end position="38"/>
    </location>
</feature>
<reference evidence="3" key="1">
    <citation type="submission" date="2020-05" db="EMBL/GenBank/DDBJ databases">
        <title>Mycena genomes resolve the evolution of fungal bioluminescence.</title>
        <authorList>
            <person name="Tsai I.J."/>
        </authorList>
    </citation>
    <scope>NUCLEOTIDE SEQUENCE</scope>
    <source>
        <strain evidence="3">CCC161011</strain>
    </source>
</reference>
<organism evidence="3 4">
    <name type="scientific">Mycena venus</name>
    <dbReference type="NCBI Taxonomy" id="2733690"/>
    <lineage>
        <taxon>Eukaryota</taxon>
        <taxon>Fungi</taxon>
        <taxon>Dikarya</taxon>
        <taxon>Basidiomycota</taxon>
        <taxon>Agaricomycotina</taxon>
        <taxon>Agaricomycetes</taxon>
        <taxon>Agaricomycetidae</taxon>
        <taxon>Agaricales</taxon>
        <taxon>Marasmiineae</taxon>
        <taxon>Mycenaceae</taxon>
        <taxon>Mycena</taxon>
    </lineage>
</organism>